<dbReference type="Pfam" id="PF02371">
    <property type="entry name" value="Transposase_20"/>
    <property type="match status" value="1"/>
</dbReference>
<name>A0ABS6TH85_9ENTE</name>
<evidence type="ECO:0000313" key="2">
    <source>
        <dbReference type="EMBL" id="MBV7392233.1"/>
    </source>
</evidence>
<accession>A0ABS6TH85</accession>
<dbReference type="Proteomes" id="UP000774130">
    <property type="component" value="Unassembled WGS sequence"/>
</dbReference>
<protein>
    <submittedName>
        <fullName evidence="2">Transposase</fullName>
    </submittedName>
</protein>
<keyword evidence="3" id="KW-1185">Reference proteome</keyword>
<feature type="domain" description="Transposase IS116/IS110/IS902 C-terminal" evidence="1">
    <location>
        <begin position="1"/>
        <end position="42"/>
    </location>
</feature>
<evidence type="ECO:0000313" key="3">
    <source>
        <dbReference type="Proteomes" id="UP000774130"/>
    </source>
</evidence>
<reference evidence="2 3" key="1">
    <citation type="submission" date="2021-06" db="EMBL/GenBank/DDBJ databases">
        <title>Enterococcus alishanensis sp. nov., a novel lactic acid bacterium isolated from fresh coffee beans.</title>
        <authorList>
            <person name="Chen Y.-S."/>
        </authorList>
    </citation>
    <scope>NUCLEOTIDE SEQUENCE [LARGE SCALE GENOMIC DNA]</scope>
    <source>
        <strain evidence="2 3">ALS3</strain>
    </source>
</reference>
<dbReference type="RefSeq" id="WP_218327504.1">
    <property type="nucleotide sequence ID" value="NZ_JAHUZB010000009.1"/>
</dbReference>
<dbReference type="InterPro" id="IPR003346">
    <property type="entry name" value="Transposase_20"/>
</dbReference>
<dbReference type="EMBL" id="JAHUZB010000009">
    <property type="protein sequence ID" value="MBV7392233.1"/>
    <property type="molecule type" value="Genomic_DNA"/>
</dbReference>
<organism evidence="2 3">
    <name type="scientific">Enterococcus alishanensis</name>
    <dbReference type="NCBI Taxonomy" id="1303817"/>
    <lineage>
        <taxon>Bacteria</taxon>
        <taxon>Bacillati</taxon>
        <taxon>Bacillota</taxon>
        <taxon>Bacilli</taxon>
        <taxon>Lactobacillales</taxon>
        <taxon>Enterococcaceae</taxon>
        <taxon>Enterococcus</taxon>
    </lineage>
</organism>
<comment type="caution">
    <text evidence="2">The sequence shown here is derived from an EMBL/GenBank/DDBJ whole genome shotgun (WGS) entry which is preliminary data.</text>
</comment>
<evidence type="ECO:0000259" key="1">
    <source>
        <dbReference type="Pfam" id="PF02371"/>
    </source>
</evidence>
<sequence length="100" mass="11757">MGIDIRRHQSGTFMCTDRINKRGNPNARRVFYFVVTNMLKQQRWGPNHIVDYYYKLKEPPYSKKHNVATIACINKLIKCLYAMVIKGSIYDYHLASVSQQ</sequence>
<proteinExistence type="predicted"/>
<gene>
    <name evidence="2" type="ORF">KUA55_16240</name>
</gene>